<feature type="compositionally biased region" description="Low complexity" evidence="1">
    <location>
        <begin position="429"/>
        <end position="447"/>
    </location>
</feature>
<feature type="region of interest" description="Disordered" evidence="1">
    <location>
        <begin position="500"/>
        <end position="554"/>
    </location>
</feature>
<gene>
    <name evidence="3" type="ORF">C6P45_000210</name>
</gene>
<feature type="region of interest" description="Disordered" evidence="1">
    <location>
        <begin position="402"/>
        <end position="471"/>
    </location>
</feature>
<dbReference type="EMBL" id="PUHR01000103">
    <property type="protein sequence ID" value="KAG0666556.1"/>
    <property type="molecule type" value="Genomic_DNA"/>
</dbReference>
<organism evidence="3 4">
    <name type="scientific">Maudiozyma exigua</name>
    <name type="common">Yeast</name>
    <name type="synonym">Kazachstania exigua</name>
    <dbReference type="NCBI Taxonomy" id="34358"/>
    <lineage>
        <taxon>Eukaryota</taxon>
        <taxon>Fungi</taxon>
        <taxon>Dikarya</taxon>
        <taxon>Ascomycota</taxon>
        <taxon>Saccharomycotina</taxon>
        <taxon>Saccharomycetes</taxon>
        <taxon>Saccharomycetales</taxon>
        <taxon>Saccharomycetaceae</taxon>
        <taxon>Maudiozyma</taxon>
    </lineage>
</organism>
<dbReference type="InterPro" id="IPR000253">
    <property type="entry name" value="FHA_dom"/>
</dbReference>
<dbReference type="Pfam" id="PF00498">
    <property type="entry name" value="FHA"/>
    <property type="match status" value="1"/>
</dbReference>
<dbReference type="Gene3D" id="2.60.200.20">
    <property type="match status" value="1"/>
</dbReference>
<reference evidence="3 4" key="1">
    <citation type="submission" date="2020-11" db="EMBL/GenBank/DDBJ databases">
        <title>Kefir isolates.</title>
        <authorList>
            <person name="Marcisauskas S."/>
            <person name="Kim Y."/>
            <person name="Blasche S."/>
        </authorList>
    </citation>
    <scope>NUCLEOTIDE SEQUENCE [LARGE SCALE GENOMIC DNA]</scope>
    <source>
        <strain evidence="3 4">OG2</strain>
    </source>
</reference>
<dbReference type="InterPro" id="IPR008984">
    <property type="entry name" value="SMAD_FHA_dom_sf"/>
</dbReference>
<dbReference type="CDD" id="cd00060">
    <property type="entry name" value="FHA"/>
    <property type="match status" value="1"/>
</dbReference>
<evidence type="ECO:0000256" key="1">
    <source>
        <dbReference type="SAM" id="MobiDB-lite"/>
    </source>
</evidence>
<name>A0A9P6W732_MAUEX</name>
<evidence type="ECO:0000313" key="4">
    <source>
        <dbReference type="Proteomes" id="UP000750334"/>
    </source>
</evidence>
<dbReference type="OrthoDB" id="3981072at2759"/>
<keyword evidence="4" id="KW-1185">Reference proteome</keyword>
<proteinExistence type="predicted"/>
<accession>A0A9P6W732</accession>
<sequence>MWILKYENTLDDGKVNKVSCCLKKSITYTIGRSSKCNFVTKNDKSISRQHLSLVWENDKISVQNFGKVTQIDDRHLNDRETTSFPPATDVSRSKVNKDRFISYEVHIGTTPIIVELIWISANWIIPCRIPNKLQILKDYGINVIEEEHLTTSLGCITNAFLDLPDGKMYKCYRDLFLFYNNIRTVSKGKLNDLLKWITEDIINFDNEWENKMGYYLFETRNKQENVDERLKRTIEGIQFCAIGHFDKVQLTYLSLTFSALGVVHVNINTIQKLEDFIKKSMNNNMPLILIRGSDFQDEPNNHILKSNYLINIDEVKRCLEDVSIKDNACTISELTALLHEDRTIDQHPPDNTYDDIHKKRLLEESKKEDIVEENPKPAKKRRIARPKVKPLNSLSFFVGGGDVMNQSKDDKTEGVTKPSTESNGVAKFSKVSNIQSVSDSSDNISKSTQVKEDPNQDILASPDQHLKEHNTITNKEVSGIYETATDTVAETPSHYDDLHNTTTKKNHGTKTSIQDQKSPIYHNEINTGDQDISDIQPQEQDCDKVGNGESKRLKERPRSLVDVIQSTKSKAIERLKTDIVEVRPDELTDSAINDFANLEIEENPSLIIHRDRSMVEQIRGPWHGRKNFKKFVKGYPSSRKNNDSVTNTALLITRSYVDTKPYDRTSKWKTNDGFDVGEAINNSPYTEDDSLEVVSRPKDMTTDRPVNNTIKDTLSDQRRKFIDKNEGSSDEESNSFSFSRSNNNTNGLFVSNDDDEEEEDINETNLVNHVQVSGSNGKHTDIADSSLVEGGNDNNKKLLRTSS</sequence>
<comment type="caution">
    <text evidence="3">The sequence shown here is derived from an EMBL/GenBank/DDBJ whole genome shotgun (WGS) entry which is preliminary data.</text>
</comment>
<dbReference type="Proteomes" id="UP000750334">
    <property type="component" value="Unassembled WGS sequence"/>
</dbReference>
<feature type="compositionally biased region" description="Low complexity" evidence="1">
    <location>
        <begin position="734"/>
        <end position="746"/>
    </location>
</feature>
<dbReference type="AlphaFoldDB" id="A0A9P6W732"/>
<feature type="domain" description="FHA" evidence="2">
    <location>
        <begin position="28"/>
        <end position="81"/>
    </location>
</feature>
<evidence type="ECO:0000259" key="2">
    <source>
        <dbReference type="PROSITE" id="PS50006"/>
    </source>
</evidence>
<feature type="compositionally biased region" description="Acidic residues" evidence="1">
    <location>
        <begin position="752"/>
        <end position="762"/>
    </location>
</feature>
<dbReference type="SUPFAM" id="SSF49879">
    <property type="entry name" value="SMAD/FHA domain"/>
    <property type="match status" value="1"/>
</dbReference>
<feature type="compositionally biased region" description="Polar residues" evidence="1">
    <location>
        <begin position="524"/>
        <end position="539"/>
    </location>
</feature>
<feature type="region of interest" description="Disordered" evidence="1">
    <location>
        <begin position="679"/>
        <end position="803"/>
    </location>
</feature>
<feature type="compositionally biased region" description="Basic and acidic residues" evidence="1">
    <location>
        <begin position="713"/>
        <end position="727"/>
    </location>
</feature>
<evidence type="ECO:0000313" key="3">
    <source>
        <dbReference type="EMBL" id="KAG0666556.1"/>
    </source>
</evidence>
<dbReference type="SMART" id="SM00240">
    <property type="entry name" value="FHA"/>
    <property type="match status" value="1"/>
</dbReference>
<protein>
    <recommendedName>
        <fullName evidence="2">FHA domain-containing protein</fullName>
    </recommendedName>
</protein>
<feature type="compositionally biased region" description="Polar residues" evidence="1">
    <location>
        <begin position="763"/>
        <end position="777"/>
    </location>
</feature>
<feature type="compositionally biased region" description="Basic and acidic residues" evidence="1">
    <location>
        <begin position="541"/>
        <end position="554"/>
    </location>
</feature>
<dbReference type="PROSITE" id="PS50006">
    <property type="entry name" value="FHA_DOMAIN"/>
    <property type="match status" value="1"/>
</dbReference>